<sequence>MEPVRIGVIGAGDISMVYLNAIARSTALDLRAIATREPQVIAEKANRFSAQAVSVRDLLADEAIELVVNLTPGAGLVDLALAIRSGSRHRTEAEFIVHSVEVMEAIVKSAKTRSVVDLVSTCERPAIIDPEADAALIALTASPFDLAENASAH</sequence>
<comment type="caution">
    <text evidence="1">The sequence shown here is derived from an EMBL/GenBank/DDBJ whole genome shotgun (WGS) entry which is preliminary data.</text>
</comment>
<accession>A0A512AGD1</accession>
<name>A0A512AGD1_9SPHN</name>
<dbReference type="EMBL" id="BJYR01000003">
    <property type="protein sequence ID" value="GEN98761.1"/>
    <property type="molecule type" value="Genomic_DNA"/>
</dbReference>
<reference evidence="1 2" key="1">
    <citation type="submission" date="2019-07" db="EMBL/GenBank/DDBJ databases">
        <title>Whole genome shotgun sequence of Novosphingobium sediminis NBRC 106119.</title>
        <authorList>
            <person name="Hosoyama A."/>
            <person name="Uohara A."/>
            <person name="Ohji S."/>
            <person name="Ichikawa N."/>
        </authorList>
    </citation>
    <scope>NUCLEOTIDE SEQUENCE [LARGE SCALE GENOMIC DNA]</scope>
    <source>
        <strain evidence="1 2">NBRC 106119</strain>
    </source>
</reference>
<dbReference type="RefSeq" id="WP_147158145.1">
    <property type="nucleotide sequence ID" value="NZ_BJYR01000003.1"/>
</dbReference>
<gene>
    <name evidence="1" type="ORF">NSE01_05940</name>
</gene>
<keyword evidence="2" id="KW-1185">Reference proteome</keyword>
<organism evidence="1 2">
    <name type="scientific">Novosphingobium sediminis</name>
    <dbReference type="NCBI Taxonomy" id="707214"/>
    <lineage>
        <taxon>Bacteria</taxon>
        <taxon>Pseudomonadati</taxon>
        <taxon>Pseudomonadota</taxon>
        <taxon>Alphaproteobacteria</taxon>
        <taxon>Sphingomonadales</taxon>
        <taxon>Sphingomonadaceae</taxon>
        <taxon>Novosphingobium</taxon>
    </lineage>
</organism>
<dbReference type="InterPro" id="IPR036291">
    <property type="entry name" value="NAD(P)-bd_dom_sf"/>
</dbReference>
<evidence type="ECO:0000313" key="2">
    <source>
        <dbReference type="Proteomes" id="UP000321464"/>
    </source>
</evidence>
<evidence type="ECO:0008006" key="3">
    <source>
        <dbReference type="Google" id="ProtNLM"/>
    </source>
</evidence>
<dbReference type="SUPFAM" id="SSF51735">
    <property type="entry name" value="NAD(P)-binding Rossmann-fold domains"/>
    <property type="match status" value="1"/>
</dbReference>
<protein>
    <recommendedName>
        <fullName evidence="3">Gfo/Idh/MocA-like oxidoreductase N-terminal domain-containing protein</fullName>
    </recommendedName>
</protein>
<dbReference type="OrthoDB" id="9776544at2"/>
<dbReference type="Gene3D" id="3.40.50.720">
    <property type="entry name" value="NAD(P)-binding Rossmann-like Domain"/>
    <property type="match status" value="1"/>
</dbReference>
<evidence type="ECO:0000313" key="1">
    <source>
        <dbReference type="EMBL" id="GEN98761.1"/>
    </source>
</evidence>
<proteinExistence type="predicted"/>
<dbReference type="AlphaFoldDB" id="A0A512AGD1"/>
<dbReference type="Proteomes" id="UP000321464">
    <property type="component" value="Unassembled WGS sequence"/>
</dbReference>